<dbReference type="InParanoid" id="T1IFL4"/>
<protein>
    <submittedName>
        <fullName evidence="2">Uncharacterized protein</fullName>
    </submittedName>
</protein>
<dbReference type="AlphaFoldDB" id="T1IFL4"/>
<sequence>MSKKREKRDGSNEMESAEKFSSLESLIKQMATDQAKQMNLLNQNFERVNYEVLSMKDTLTENNDMVRGNTDQIIKVTKVVEDLEQELAVERKKREKVSICYT</sequence>
<proteinExistence type="predicted"/>
<evidence type="ECO:0000313" key="2">
    <source>
        <dbReference type="EnsemblMetazoa" id="RPRC015083-PA"/>
    </source>
</evidence>
<accession>T1IFL4</accession>
<keyword evidence="3" id="KW-1185">Reference proteome</keyword>
<evidence type="ECO:0000256" key="1">
    <source>
        <dbReference type="SAM" id="MobiDB-lite"/>
    </source>
</evidence>
<name>T1IFL4_RHOPR</name>
<dbReference type="VEuPathDB" id="VectorBase:RPRC015083"/>
<evidence type="ECO:0000313" key="3">
    <source>
        <dbReference type="Proteomes" id="UP000015103"/>
    </source>
</evidence>
<reference evidence="2" key="1">
    <citation type="submission" date="2015-05" db="UniProtKB">
        <authorList>
            <consortium name="EnsemblMetazoa"/>
        </authorList>
    </citation>
    <scope>IDENTIFICATION</scope>
</reference>
<dbReference type="EMBL" id="ACPB03005782">
    <property type="status" value="NOT_ANNOTATED_CDS"/>
    <property type="molecule type" value="Genomic_DNA"/>
</dbReference>
<dbReference type="EnsemblMetazoa" id="RPRC015083-RA">
    <property type="protein sequence ID" value="RPRC015083-PA"/>
    <property type="gene ID" value="RPRC015083"/>
</dbReference>
<dbReference type="HOGENOM" id="CLU_2429827_0_0_1"/>
<dbReference type="Proteomes" id="UP000015103">
    <property type="component" value="Unassembled WGS sequence"/>
</dbReference>
<organism evidence="2 3">
    <name type="scientific">Rhodnius prolixus</name>
    <name type="common">Triatomid bug</name>
    <dbReference type="NCBI Taxonomy" id="13249"/>
    <lineage>
        <taxon>Eukaryota</taxon>
        <taxon>Metazoa</taxon>
        <taxon>Ecdysozoa</taxon>
        <taxon>Arthropoda</taxon>
        <taxon>Hexapoda</taxon>
        <taxon>Insecta</taxon>
        <taxon>Pterygota</taxon>
        <taxon>Neoptera</taxon>
        <taxon>Paraneoptera</taxon>
        <taxon>Hemiptera</taxon>
        <taxon>Heteroptera</taxon>
        <taxon>Panheteroptera</taxon>
        <taxon>Cimicomorpha</taxon>
        <taxon>Reduviidae</taxon>
        <taxon>Triatominae</taxon>
        <taxon>Rhodnius</taxon>
    </lineage>
</organism>
<feature type="region of interest" description="Disordered" evidence="1">
    <location>
        <begin position="1"/>
        <end position="20"/>
    </location>
</feature>